<dbReference type="Proteomes" id="UP000003835">
    <property type="component" value="Unassembled WGS sequence"/>
</dbReference>
<sequence>MSSQDTPITFENNRLKSLQTKAREGIALRLVCNGRLGFASSSDLSRLDDLVSAAIQTSEIGAPVEFEFASDVQLTTPTSDFQPPPTQELVEVGQELIEQVHAYNPDILVDVGFHIRSSSVKIATTSNVWTQRSRQILSASLSGNLVKGEDFLQAYSIDVGRREGDVNPVGMVSGVGYLVPYPI</sequence>
<organism evidence="3 4">
    <name type="scientific">Coleofasciculus chthonoplastes PCC 7420</name>
    <dbReference type="NCBI Taxonomy" id="118168"/>
    <lineage>
        <taxon>Bacteria</taxon>
        <taxon>Bacillati</taxon>
        <taxon>Cyanobacteriota</taxon>
        <taxon>Cyanophyceae</taxon>
        <taxon>Coleofasciculales</taxon>
        <taxon>Coleofasciculaceae</taxon>
        <taxon>Coleofasciculus</taxon>
    </lineage>
</organism>
<dbReference type="PANTHER" id="PTHR43421">
    <property type="entry name" value="METALLOPROTEASE PMBA"/>
    <property type="match status" value="1"/>
</dbReference>
<keyword evidence="4" id="KW-1185">Reference proteome</keyword>
<dbReference type="SUPFAM" id="SSF111283">
    <property type="entry name" value="Putative modulator of DNA gyrase, PmbA/TldD"/>
    <property type="match status" value="1"/>
</dbReference>
<evidence type="ECO:0000313" key="3">
    <source>
        <dbReference type="EMBL" id="EDX74609.1"/>
    </source>
</evidence>
<gene>
    <name evidence="3" type="ORF">MC7420_6087</name>
</gene>
<evidence type="ECO:0000256" key="1">
    <source>
        <dbReference type="ARBA" id="ARBA00005836"/>
    </source>
</evidence>
<dbReference type="eggNOG" id="COG0312">
    <property type="taxonomic scope" value="Bacteria"/>
</dbReference>
<dbReference type="AlphaFoldDB" id="B4VTI5"/>
<feature type="domain" description="Metalloprotease TldD/E N-terminal" evidence="2">
    <location>
        <begin position="3"/>
        <end position="56"/>
    </location>
</feature>
<dbReference type="PANTHER" id="PTHR43421:SF1">
    <property type="entry name" value="METALLOPROTEASE PMBA"/>
    <property type="match status" value="1"/>
</dbReference>
<dbReference type="GO" id="GO:0006508">
    <property type="term" value="P:proteolysis"/>
    <property type="evidence" value="ECO:0007669"/>
    <property type="project" value="InterPro"/>
</dbReference>
<dbReference type="Pfam" id="PF01523">
    <property type="entry name" value="PmbA_TldD_1st"/>
    <property type="match status" value="1"/>
</dbReference>
<dbReference type="InterPro" id="IPR047657">
    <property type="entry name" value="PmbA"/>
</dbReference>
<evidence type="ECO:0000313" key="4">
    <source>
        <dbReference type="Proteomes" id="UP000003835"/>
    </source>
</evidence>
<dbReference type="EMBL" id="DS989852">
    <property type="protein sequence ID" value="EDX74609.1"/>
    <property type="molecule type" value="Genomic_DNA"/>
</dbReference>
<name>B4VTI5_9CYAN</name>
<dbReference type="HOGENOM" id="CLU_1472816_0_0_3"/>
<protein>
    <recommendedName>
        <fullName evidence="2">Metalloprotease TldD/E N-terminal domain-containing protein</fullName>
    </recommendedName>
</protein>
<dbReference type="STRING" id="118168.MC7420_6087"/>
<dbReference type="GO" id="GO:0008237">
    <property type="term" value="F:metallopeptidase activity"/>
    <property type="evidence" value="ECO:0007669"/>
    <property type="project" value="InterPro"/>
</dbReference>
<dbReference type="InterPro" id="IPR002510">
    <property type="entry name" value="Metalloprtase-TldD/E_N"/>
</dbReference>
<dbReference type="Gene3D" id="3.30.2290.10">
    <property type="entry name" value="PmbA/TldD superfamily"/>
    <property type="match status" value="1"/>
</dbReference>
<dbReference type="GO" id="GO:0005829">
    <property type="term" value="C:cytosol"/>
    <property type="evidence" value="ECO:0007669"/>
    <property type="project" value="TreeGrafter"/>
</dbReference>
<reference evidence="3 4" key="1">
    <citation type="submission" date="2008-07" db="EMBL/GenBank/DDBJ databases">
        <authorList>
            <person name="Tandeau de Marsac N."/>
            <person name="Ferriera S."/>
            <person name="Johnson J."/>
            <person name="Kravitz S."/>
            <person name="Beeson K."/>
            <person name="Sutton G."/>
            <person name="Rogers Y.-H."/>
            <person name="Friedman R."/>
            <person name="Frazier M."/>
            <person name="Venter J.C."/>
        </authorList>
    </citation>
    <scope>NUCLEOTIDE SEQUENCE [LARGE SCALE GENOMIC DNA]</scope>
    <source>
        <strain evidence="3 4">PCC 7420</strain>
    </source>
</reference>
<dbReference type="InterPro" id="IPR035068">
    <property type="entry name" value="TldD/PmbA_N"/>
</dbReference>
<proteinExistence type="inferred from homology"/>
<accession>B4VTI5</accession>
<comment type="similarity">
    <text evidence="1">Belongs to the peptidase U62 family.</text>
</comment>
<dbReference type="InterPro" id="IPR036059">
    <property type="entry name" value="TldD/PmbA_sf"/>
</dbReference>
<evidence type="ECO:0000259" key="2">
    <source>
        <dbReference type="Pfam" id="PF01523"/>
    </source>
</evidence>